<dbReference type="EMBL" id="KV892905">
    <property type="protein sequence ID" value="OON20013.1"/>
    <property type="molecule type" value="Genomic_DNA"/>
</dbReference>
<dbReference type="PRINTS" id="PR00700">
    <property type="entry name" value="PRTYPHPHTASE"/>
</dbReference>
<evidence type="ECO:0000259" key="1">
    <source>
        <dbReference type="PROSITE" id="PS50055"/>
    </source>
</evidence>
<dbReference type="SUPFAM" id="SSF52799">
    <property type="entry name" value="(Phosphotyrosine protein) phosphatases II"/>
    <property type="match status" value="1"/>
</dbReference>
<feature type="domain" description="Tyrosine-protein phosphatase" evidence="1">
    <location>
        <begin position="1"/>
        <end position="89"/>
    </location>
</feature>
<dbReference type="Gene3D" id="3.90.190.10">
    <property type="entry name" value="Protein tyrosine phosphatase superfamily"/>
    <property type="match status" value="1"/>
</dbReference>
<proteinExistence type="predicted"/>
<dbReference type="PANTHER" id="PTHR45706">
    <property type="entry name" value="TYROSINE-PROTEIN PHOSPHATASE"/>
    <property type="match status" value="1"/>
</dbReference>
<dbReference type="PANTHER" id="PTHR45706:SF4">
    <property type="entry name" value="TYROSINE-PROTEIN PHOSPHATASE"/>
    <property type="match status" value="1"/>
</dbReference>
<evidence type="ECO:0000313" key="2">
    <source>
        <dbReference type="EMBL" id="OON20013.1"/>
    </source>
</evidence>
<accession>A0A1S8X0I0</accession>
<gene>
    <name evidence="2" type="ORF">X801_04108</name>
</gene>
<evidence type="ECO:0000313" key="3">
    <source>
        <dbReference type="Proteomes" id="UP000243686"/>
    </source>
</evidence>
<protein>
    <recommendedName>
        <fullName evidence="1">Tyrosine-protein phosphatase domain-containing protein</fullName>
    </recommendedName>
</protein>
<organism evidence="2 3">
    <name type="scientific">Opisthorchis viverrini</name>
    <name type="common">Southeast Asian liver fluke</name>
    <dbReference type="NCBI Taxonomy" id="6198"/>
    <lineage>
        <taxon>Eukaryota</taxon>
        <taxon>Metazoa</taxon>
        <taxon>Spiralia</taxon>
        <taxon>Lophotrochozoa</taxon>
        <taxon>Platyhelminthes</taxon>
        <taxon>Trematoda</taxon>
        <taxon>Digenea</taxon>
        <taxon>Opisthorchiida</taxon>
        <taxon>Opisthorchiata</taxon>
        <taxon>Opisthorchiidae</taxon>
        <taxon>Opisthorchis</taxon>
    </lineage>
</organism>
<sequence>MLCRFADDQTRVILKQGTGDYINASYVIMDFPKAGFSLNYIAAQGPLPSTYGDFWQMCWEQHVSVVVMLTAVSEKGRGRNKQPERTNKE</sequence>
<dbReference type="InterPro" id="IPR000242">
    <property type="entry name" value="PTP_cat"/>
</dbReference>
<reference evidence="2 3" key="1">
    <citation type="submission" date="2015-03" db="EMBL/GenBank/DDBJ databases">
        <title>Draft genome of the nematode, Opisthorchis viverrini.</title>
        <authorList>
            <person name="Mitreva M."/>
        </authorList>
    </citation>
    <scope>NUCLEOTIDE SEQUENCE [LARGE SCALE GENOMIC DNA]</scope>
    <source>
        <strain evidence="2">Khon Kaen</strain>
    </source>
</reference>
<keyword evidence="3" id="KW-1185">Reference proteome</keyword>
<dbReference type="AlphaFoldDB" id="A0A1S8X0I0"/>
<dbReference type="GO" id="GO:0004725">
    <property type="term" value="F:protein tyrosine phosphatase activity"/>
    <property type="evidence" value="ECO:0007669"/>
    <property type="project" value="InterPro"/>
</dbReference>
<dbReference type="PROSITE" id="PS50055">
    <property type="entry name" value="TYR_PHOSPHATASE_PTP"/>
    <property type="match status" value="1"/>
</dbReference>
<dbReference type="Pfam" id="PF00102">
    <property type="entry name" value="Y_phosphatase"/>
    <property type="match status" value="1"/>
</dbReference>
<dbReference type="InterPro" id="IPR029021">
    <property type="entry name" value="Prot-tyrosine_phosphatase-like"/>
</dbReference>
<name>A0A1S8X0I0_OPIVI</name>
<dbReference type="Proteomes" id="UP000243686">
    <property type="component" value="Unassembled WGS sequence"/>
</dbReference>